<dbReference type="Pfam" id="PF08757">
    <property type="entry name" value="CotH"/>
    <property type="match status" value="1"/>
</dbReference>
<dbReference type="Pfam" id="PF00932">
    <property type="entry name" value="LTD"/>
    <property type="match status" value="1"/>
</dbReference>
<dbReference type="SUPFAM" id="SSF74853">
    <property type="entry name" value="Lamin A/C globular tail domain"/>
    <property type="match status" value="1"/>
</dbReference>
<sequence length="831" mass="94781">MKKQIALYLIFSLFASHSINAKIWINEFMQSNVDGIIDDLRNFPDSWVELYNDSDSGMSLQNWSLSDQADYTKAWKIKENTTIPAHGFVLIYCDKEALGMHTDFRLDSGKGGAIYLFNSNGDEVDSVKSIPKQPAPNIAWGRMGDGGNSWAYFIEATPNKSNTGPVSDQLLPAPVFSHKEGIYKNAINLTLSLPENAPAEATLSNIYYTLDGSEPTSKSTAYNNKIVLSKTTPVKAKLIVSGYLVDRAVNRSYIISSREMTLPIISLNLDPKYLWDDEFGIYVKGNGVYGKTGNGSNDKVNWNNDWRRPMNVEYFPSSNDTSVINQLGELRIAGGWSRGHALKSLILYTNKRFGEKRFDYRFFLTKPDQEIKSIMLRNSGNDFGNTYFRDAAIQHFMGNKTNLDYQAYQPAIIYLNGEYYGIENLRERTNEDYVFANYNGLEEIDMIEKLNAENVKIELKTGDWIAYDELMAEIMKPLNQIDYEKILRTVDTDEFMNYMILEIFIANTDFPHNNVILWRPRTDTGKWRFIVKDTDFGLGISQEPTHNSLTYNLESATDKNRRLFVALMSYTPFKEEFYDRFMIYMGDILSYKGTSHVIDSIQQIIEPEMPSHRNKWRGSQNLTAWYEEINKIKTWCSKRNDYVYNHLASQFGLGTLLQMTITSPAGLDYRPGNITVNEIPIQYPEFNGKYYRNKELNIQWKGDPAVVNAWTVSATVLGRTTNTTYYDRDISYVVPDKCSKLKFTAIHYQSTALDKIPLPGITIATHEHQVVISGLADASILTLFDMTGRVIYAGSTHEDTVYIPLKQKGVYILKVRVGEQSSGMTTLIQPL</sequence>
<proteinExistence type="predicted"/>
<evidence type="ECO:0000259" key="1">
    <source>
        <dbReference type="PROSITE" id="PS51841"/>
    </source>
</evidence>
<accession>A0A5J4T384</accession>
<dbReference type="InterPro" id="IPR014867">
    <property type="entry name" value="Spore_coat_CotH_CotH2/3/7"/>
</dbReference>
<dbReference type="AlphaFoldDB" id="A0A5J4T384"/>
<name>A0A5J4T384_9ZZZZ</name>
<dbReference type="PROSITE" id="PS51841">
    <property type="entry name" value="LTD"/>
    <property type="match status" value="1"/>
</dbReference>
<dbReference type="Gene3D" id="2.60.40.1260">
    <property type="entry name" value="Lamin Tail domain"/>
    <property type="match status" value="1"/>
</dbReference>
<reference evidence="2" key="1">
    <citation type="submission" date="2019-03" db="EMBL/GenBank/DDBJ databases">
        <title>Single cell metagenomics reveals metabolic interactions within the superorganism composed of flagellate Streblomastix strix and complex community of Bacteroidetes bacteria on its surface.</title>
        <authorList>
            <person name="Treitli S.C."/>
            <person name="Kolisko M."/>
            <person name="Husnik F."/>
            <person name="Keeling P."/>
            <person name="Hampl V."/>
        </authorList>
    </citation>
    <scope>NUCLEOTIDE SEQUENCE</scope>
    <source>
        <strain evidence="2">STM</strain>
    </source>
</reference>
<dbReference type="Pfam" id="PF13290">
    <property type="entry name" value="CHB_HEX_C_1"/>
    <property type="match status" value="1"/>
</dbReference>
<dbReference type="InterPro" id="IPR001322">
    <property type="entry name" value="Lamin_tail_dom"/>
</dbReference>
<dbReference type="InterPro" id="IPR036415">
    <property type="entry name" value="Lamin_tail_dom_sf"/>
</dbReference>
<feature type="domain" description="LTD" evidence="1">
    <location>
        <begin position="13"/>
        <end position="131"/>
    </location>
</feature>
<evidence type="ECO:0000313" key="2">
    <source>
        <dbReference type="EMBL" id="KAA6351920.1"/>
    </source>
</evidence>
<protein>
    <recommendedName>
        <fullName evidence="1">LTD domain-containing protein</fullName>
    </recommendedName>
</protein>
<dbReference type="InterPro" id="IPR026444">
    <property type="entry name" value="Secre_tail"/>
</dbReference>
<dbReference type="EMBL" id="SNRY01000007">
    <property type="protein sequence ID" value="KAA6351920.1"/>
    <property type="molecule type" value="Genomic_DNA"/>
</dbReference>
<gene>
    <name evidence="2" type="ORF">EZS27_000717</name>
</gene>
<comment type="caution">
    <text evidence="2">The sequence shown here is derived from an EMBL/GenBank/DDBJ whole genome shotgun (WGS) entry which is preliminary data.</text>
</comment>
<dbReference type="InterPro" id="IPR059177">
    <property type="entry name" value="GH29D-like_dom"/>
</dbReference>
<organism evidence="2">
    <name type="scientific">termite gut metagenome</name>
    <dbReference type="NCBI Taxonomy" id="433724"/>
    <lineage>
        <taxon>unclassified sequences</taxon>
        <taxon>metagenomes</taxon>
        <taxon>organismal metagenomes</taxon>
    </lineage>
</organism>
<dbReference type="NCBIfam" id="TIGR04183">
    <property type="entry name" value="Por_Secre_tail"/>
    <property type="match status" value="1"/>
</dbReference>